<dbReference type="PANTHER" id="PTHR16469">
    <property type="entry name" value="UBIQUITIN-ASSOCIATED AND SH3 DOMAIN-CONTAINING BA-RELATED"/>
    <property type="match status" value="1"/>
</dbReference>
<reference evidence="1" key="1">
    <citation type="submission" date="2021-01" db="EMBL/GenBank/DDBJ databases">
        <authorList>
            <person name="Corre E."/>
            <person name="Pelletier E."/>
            <person name="Niang G."/>
            <person name="Scheremetjew M."/>
            <person name="Finn R."/>
            <person name="Kale V."/>
            <person name="Holt S."/>
            <person name="Cochrane G."/>
            <person name="Meng A."/>
            <person name="Brown T."/>
            <person name="Cohen L."/>
        </authorList>
    </citation>
    <scope>NUCLEOTIDE SEQUENCE</scope>
    <source>
        <strain evidence="1">CCMP1756</strain>
    </source>
</reference>
<reference evidence="2" key="2">
    <citation type="submission" date="2021-11" db="EMBL/GenBank/DDBJ databases">
        <authorList>
            <consortium name="Genoscope - CEA"/>
            <person name="William W."/>
        </authorList>
    </citation>
    <scope>NUCLEOTIDE SEQUENCE</scope>
</reference>
<keyword evidence="3" id="KW-1185">Reference proteome</keyword>
<sequence>MAAHAQAAQKPTLFIVRHGERVDETSHKAAWKAQTPANRRFDPPLTEQGATQARTAAEFLRSQCFDRIYASPCARTLATAKELSEALGDLPVTVVPALAACAAAVKKRGLENLPFLAPTEMARMCPRIDSFGESAPKSFEAACAWVSQQTPQALVVSHREGIRDLAHEKLKLPYCAVGVFEKGGEDWVLKALHRNTGELLVSRG</sequence>
<dbReference type="SUPFAM" id="SSF53254">
    <property type="entry name" value="Phosphoglycerate mutase-like"/>
    <property type="match status" value="1"/>
</dbReference>
<accession>A0A7S4E8P7</accession>
<proteinExistence type="predicted"/>
<dbReference type="Gene3D" id="3.40.50.1240">
    <property type="entry name" value="Phosphoglycerate mutase-like"/>
    <property type="match status" value="1"/>
</dbReference>
<dbReference type="CDD" id="cd07067">
    <property type="entry name" value="HP_PGM_like"/>
    <property type="match status" value="1"/>
</dbReference>
<dbReference type="InterPro" id="IPR013078">
    <property type="entry name" value="His_Pase_superF_clade-1"/>
</dbReference>
<name>A0A7S4E8P7_9STRA</name>
<dbReference type="InterPro" id="IPR051710">
    <property type="entry name" value="Phosphatase_SH3-domain"/>
</dbReference>
<dbReference type="InterPro" id="IPR029033">
    <property type="entry name" value="His_PPase_superfam"/>
</dbReference>
<dbReference type="SMART" id="SM00855">
    <property type="entry name" value="PGAM"/>
    <property type="match status" value="1"/>
</dbReference>
<dbReference type="OrthoDB" id="414418at2759"/>
<protein>
    <recommendedName>
        <fullName evidence="4">Phosphoglycerate mutase family protein</fullName>
    </recommendedName>
</protein>
<dbReference type="EMBL" id="HBIW01014685">
    <property type="protein sequence ID" value="CAE0697210.1"/>
    <property type="molecule type" value="Transcribed_RNA"/>
</dbReference>
<dbReference type="AlphaFoldDB" id="A0A7S4E8P7"/>
<organism evidence="1">
    <name type="scientific">Pelagomonas calceolata</name>
    <dbReference type="NCBI Taxonomy" id="35677"/>
    <lineage>
        <taxon>Eukaryota</taxon>
        <taxon>Sar</taxon>
        <taxon>Stramenopiles</taxon>
        <taxon>Ochrophyta</taxon>
        <taxon>Pelagophyceae</taxon>
        <taxon>Pelagomonadales</taxon>
        <taxon>Pelagomonadaceae</taxon>
        <taxon>Pelagomonas</taxon>
    </lineage>
</organism>
<evidence type="ECO:0000313" key="2">
    <source>
        <dbReference type="EMBL" id="CAH0364412.1"/>
    </source>
</evidence>
<evidence type="ECO:0000313" key="1">
    <source>
        <dbReference type="EMBL" id="CAE0697210.1"/>
    </source>
</evidence>
<evidence type="ECO:0000313" key="3">
    <source>
        <dbReference type="Proteomes" id="UP000789595"/>
    </source>
</evidence>
<evidence type="ECO:0008006" key="4">
    <source>
        <dbReference type="Google" id="ProtNLM"/>
    </source>
</evidence>
<dbReference type="PANTHER" id="PTHR16469:SF27">
    <property type="entry name" value="UBIQUITIN-ASSOCIATED AND SH3 DOMAIN-CONTAINING BA-RELATED"/>
    <property type="match status" value="1"/>
</dbReference>
<dbReference type="Pfam" id="PF00300">
    <property type="entry name" value="His_Phos_1"/>
    <property type="match status" value="1"/>
</dbReference>
<gene>
    <name evidence="1" type="ORF">PCAL00307_LOCUS12646</name>
    <name evidence="2" type="ORF">PECAL_1P07720</name>
</gene>
<dbReference type="EMBL" id="CAKKNE010000001">
    <property type="protein sequence ID" value="CAH0364412.1"/>
    <property type="molecule type" value="Genomic_DNA"/>
</dbReference>
<dbReference type="Proteomes" id="UP000789595">
    <property type="component" value="Unassembled WGS sequence"/>
</dbReference>